<organism evidence="1 2">
    <name type="scientific">Salvia divinorum</name>
    <name type="common">Maria pastora</name>
    <name type="synonym">Diviner's sage</name>
    <dbReference type="NCBI Taxonomy" id="28513"/>
    <lineage>
        <taxon>Eukaryota</taxon>
        <taxon>Viridiplantae</taxon>
        <taxon>Streptophyta</taxon>
        <taxon>Embryophyta</taxon>
        <taxon>Tracheophyta</taxon>
        <taxon>Spermatophyta</taxon>
        <taxon>Magnoliopsida</taxon>
        <taxon>eudicotyledons</taxon>
        <taxon>Gunneridae</taxon>
        <taxon>Pentapetalae</taxon>
        <taxon>asterids</taxon>
        <taxon>lamiids</taxon>
        <taxon>Lamiales</taxon>
        <taxon>Lamiaceae</taxon>
        <taxon>Nepetoideae</taxon>
        <taxon>Mentheae</taxon>
        <taxon>Salviinae</taxon>
        <taxon>Salvia</taxon>
        <taxon>Salvia subgen. Calosphace</taxon>
    </lineage>
</organism>
<reference evidence="1 2" key="1">
    <citation type="submission" date="2024-06" db="EMBL/GenBank/DDBJ databases">
        <title>A chromosome level genome sequence of Diviner's sage (Salvia divinorum).</title>
        <authorList>
            <person name="Ford S.A."/>
            <person name="Ro D.-K."/>
            <person name="Ness R.W."/>
            <person name="Phillips M.A."/>
        </authorList>
    </citation>
    <scope>NUCLEOTIDE SEQUENCE [LARGE SCALE GENOMIC DNA]</scope>
    <source>
        <strain evidence="1">SAF-2024a</strain>
        <tissue evidence="1">Leaf</tissue>
    </source>
</reference>
<accession>A0ABD1I8F6</accession>
<evidence type="ECO:0000313" key="1">
    <source>
        <dbReference type="EMBL" id="KAL1565003.1"/>
    </source>
</evidence>
<proteinExistence type="predicted"/>
<evidence type="ECO:0000313" key="2">
    <source>
        <dbReference type="Proteomes" id="UP001567538"/>
    </source>
</evidence>
<keyword evidence="2" id="KW-1185">Reference proteome</keyword>
<gene>
    <name evidence="1" type="primary">NUP96</name>
    <name evidence="1" type="ORF">AAHA92_07276</name>
</gene>
<name>A0ABD1I8F6_SALDI</name>
<sequence length="191" mass="21881">MLHHEDYPYLQATVIREILFQYCEVWSTRDSQLVGFIEGLGILSAWLHEALAIFYSYTGDLSKALDHFLACAIWQKAHSVFLTSVAPSLFLSSKHAEIWTLATSMEDYESETEDWDLGAVISVSFYILKNSIQEENSTMTELDTLENKNDACSKLEPCSQRWQKRSQLFFFLTATRDAVSLFTCHLSELAQ</sequence>
<dbReference type="Proteomes" id="UP001567538">
    <property type="component" value="Unassembled WGS sequence"/>
</dbReference>
<dbReference type="AlphaFoldDB" id="A0ABD1I8F6"/>
<protein>
    <submittedName>
        <fullName evidence="1">Nuclear pore complex protein nup96</fullName>
    </submittedName>
</protein>
<comment type="caution">
    <text evidence="1">The sequence shown here is derived from an EMBL/GenBank/DDBJ whole genome shotgun (WGS) entry which is preliminary data.</text>
</comment>
<dbReference type="EMBL" id="JBEAFC010000003">
    <property type="protein sequence ID" value="KAL1565003.1"/>
    <property type="molecule type" value="Genomic_DNA"/>
</dbReference>